<evidence type="ECO:0000256" key="4">
    <source>
        <dbReference type="PROSITE-ProRule" id="PRU00175"/>
    </source>
</evidence>
<name>A0A6A6VFC2_9PLEO</name>
<dbReference type="Gene3D" id="3.30.40.10">
    <property type="entry name" value="Zinc/RING finger domain, C3HC4 (zinc finger)"/>
    <property type="match status" value="1"/>
</dbReference>
<dbReference type="SMART" id="SM00184">
    <property type="entry name" value="RING"/>
    <property type="match status" value="1"/>
</dbReference>
<evidence type="ECO:0000256" key="3">
    <source>
        <dbReference type="ARBA" id="ARBA00022833"/>
    </source>
</evidence>
<dbReference type="InterPro" id="IPR001841">
    <property type="entry name" value="Znf_RING"/>
</dbReference>
<dbReference type="GO" id="GO:0016567">
    <property type="term" value="P:protein ubiquitination"/>
    <property type="evidence" value="ECO:0007669"/>
    <property type="project" value="TreeGrafter"/>
</dbReference>
<dbReference type="Pfam" id="PF13639">
    <property type="entry name" value="zf-RING_2"/>
    <property type="match status" value="1"/>
</dbReference>
<evidence type="ECO:0000256" key="2">
    <source>
        <dbReference type="ARBA" id="ARBA00022771"/>
    </source>
</evidence>
<accession>A0A6A6VFC2</accession>
<reference evidence="6" key="1">
    <citation type="journal article" date="2020" name="Stud. Mycol.">
        <title>101 Dothideomycetes genomes: a test case for predicting lifestyles and emergence of pathogens.</title>
        <authorList>
            <person name="Haridas S."/>
            <person name="Albert R."/>
            <person name="Binder M."/>
            <person name="Bloem J."/>
            <person name="Labutti K."/>
            <person name="Salamov A."/>
            <person name="Andreopoulos B."/>
            <person name="Baker S."/>
            <person name="Barry K."/>
            <person name="Bills G."/>
            <person name="Bluhm B."/>
            <person name="Cannon C."/>
            <person name="Castanera R."/>
            <person name="Culley D."/>
            <person name="Daum C."/>
            <person name="Ezra D."/>
            <person name="Gonzalez J."/>
            <person name="Henrissat B."/>
            <person name="Kuo A."/>
            <person name="Liang C."/>
            <person name="Lipzen A."/>
            <person name="Lutzoni F."/>
            <person name="Magnuson J."/>
            <person name="Mondo S."/>
            <person name="Nolan M."/>
            <person name="Ohm R."/>
            <person name="Pangilinan J."/>
            <person name="Park H.-J."/>
            <person name="Ramirez L."/>
            <person name="Alfaro M."/>
            <person name="Sun H."/>
            <person name="Tritt A."/>
            <person name="Yoshinaga Y."/>
            <person name="Zwiers L.-H."/>
            <person name="Turgeon B."/>
            <person name="Goodwin S."/>
            <person name="Spatafora J."/>
            <person name="Crous P."/>
            <person name="Grigoriev I."/>
        </authorList>
    </citation>
    <scope>NUCLEOTIDE SEQUENCE</scope>
    <source>
        <strain evidence="6">CBS 119925</strain>
    </source>
</reference>
<dbReference type="PROSITE" id="PS50089">
    <property type="entry name" value="ZF_RING_2"/>
    <property type="match status" value="1"/>
</dbReference>
<feature type="domain" description="RING-type" evidence="5">
    <location>
        <begin position="178"/>
        <end position="224"/>
    </location>
</feature>
<dbReference type="AlphaFoldDB" id="A0A6A6VFC2"/>
<evidence type="ECO:0000313" key="7">
    <source>
        <dbReference type="Proteomes" id="UP000799440"/>
    </source>
</evidence>
<dbReference type="OrthoDB" id="250836at2759"/>
<sequence length="231" mass="27152">MWIQCYTEFGMHPEYAEYETFYPHLMRWYMVRMVEDSTSPLSRKAKESIAKVNMQGAFDWLWSKMRHYRAQQPRVPLSELGWRIFEYILEAAIVPGQDPTGKIKPVVERNFASWAGKTDYFRPLFPECEHFGVWQWRGSENRHSPKEEGYVHPSLVTPEMQVVNWRRVLAHGLEDKDCSICLCGYVDSVPAVSLIRCNHVFHLNCLGRWRDGGDVNSSRCPLCREPMWDIC</sequence>
<dbReference type="GO" id="GO:0008270">
    <property type="term" value="F:zinc ion binding"/>
    <property type="evidence" value="ECO:0007669"/>
    <property type="project" value="UniProtKB-KW"/>
</dbReference>
<evidence type="ECO:0000259" key="5">
    <source>
        <dbReference type="PROSITE" id="PS50089"/>
    </source>
</evidence>
<dbReference type="PANTHER" id="PTHR45969:SF69">
    <property type="entry name" value="FINGER DOMAIN PROTEIN, PUTATIVE (AFU_ORTHOLOGUE AFUA_3G12190)-RELATED"/>
    <property type="match status" value="1"/>
</dbReference>
<keyword evidence="7" id="KW-1185">Reference proteome</keyword>
<evidence type="ECO:0000256" key="1">
    <source>
        <dbReference type="ARBA" id="ARBA00022723"/>
    </source>
</evidence>
<proteinExistence type="predicted"/>
<keyword evidence="3" id="KW-0862">Zinc</keyword>
<dbReference type="Proteomes" id="UP000799440">
    <property type="component" value="Unassembled WGS sequence"/>
</dbReference>
<organism evidence="6 7">
    <name type="scientific">Sporormia fimetaria CBS 119925</name>
    <dbReference type="NCBI Taxonomy" id="1340428"/>
    <lineage>
        <taxon>Eukaryota</taxon>
        <taxon>Fungi</taxon>
        <taxon>Dikarya</taxon>
        <taxon>Ascomycota</taxon>
        <taxon>Pezizomycotina</taxon>
        <taxon>Dothideomycetes</taxon>
        <taxon>Pleosporomycetidae</taxon>
        <taxon>Pleosporales</taxon>
        <taxon>Sporormiaceae</taxon>
        <taxon>Sporormia</taxon>
    </lineage>
</organism>
<dbReference type="InterPro" id="IPR013083">
    <property type="entry name" value="Znf_RING/FYVE/PHD"/>
</dbReference>
<dbReference type="SUPFAM" id="SSF57850">
    <property type="entry name" value="RING/U-box"/>
    <property type="match status" value="1"/>
</dbReference>
<dbReference type="EMBL" id="MU006569">
    <property type="protein sequence ID" value="KAF2748270.1"/>
    <property type="molecule type" value="Genomic_DNA"/>
</dbReference>
<dbReference type="PANTHER" id="PTHR45969">
    <property type="entry name" value="RING ZINC FINGER PROTEIN-RELATED"/>
    <property type="match status" value="1"/>
</dbReference>
<keyword evidence="2 4" id="KW-0863">Zinc-finger</keyword>
<evidence type="ECO:0000313" key="6">
    <source>
        <dbReference type="EMBL" id="KAF2748270.1"/>
    </source>
</evidence>
<protein>
    <recommendedName>
        <fullName evidence="5">RING-type domain-containing protein</fullName>
    </recommendedName>
</protein>
<gene>
    <name evidence="6" type="ORF">M011DRAFT_342582</name>
</gene>
<dbReference type="GO" id="GO:0061630">
    <property type="term" value="F:ubiquitin protein ligase activity"/>
    <property type="evidence" value="ECO:0007669"/>
    <property type="project" value="TreeGrafter"/>
</dbReference>
<keyword evidence="1" id="KW-0479">Metal-binding</keyword>